<feature type="region of interest" description="Disordered" evidence="1">
    <location>
        <begin position="39"/>
        <end position="73"/>
    </location>
</feature>
<feature type="compositionally biased region" description="Polar residues" evidence="1">
    <location>
        <begin position="51"/>
        <end position="60"/>
    </location>
</feature>
<name>A0A6A5UZ12_9PLEO</name>
<organism evidence="3 4">
    <name type="scientific">Bimuria novae-zelandiae CBS 107.79</name>
    <dbReference type="NCBI Taxonomy" id="1447943"/>
    <lineage>
        <taxon>Eukaryota</taxon>
        <taxon>Fungi</taxon>
        <taxon>Dikarya</taxon>
        <taxon>Ascomycota</taxon>
        <taxon>Pezizomycotina</taxon>
        <taxon>Dothideomycetes</taxon>
        <taxon>Pleosporomycetidae</taxon>
        <taxon>Pleosporales</taxon>
        <taxon>Massarineae</taxon>
        <taxon>Didymosphaeriaceae</taxon>
        <taxon>Bimuria</taxon>
    </lineage>
</organism>
<feature type="compositionally biased region" description="Basic and acidic residues" evidence="1">
    <location>
        <begin position="63"/>
        <end position="73"/>
    </location>
</feature>
<keyword evidence="2" id="KW-0472">Membrane</keyword>
<dbReference type="EMBL" id="ML976712">
    <property type="protein sequence ID" value="KAF1969179.1"/>
    <property type="molecule type" value="Genomic_DNA"/>
</dbReference>
<keyword evidence="4" id="KW-1185">Reference proteome</keyword>
<evidence type="ECO:0000313" key="4">
    <source>
        <dbReference type="Proteomes" id="UP000800036"/>
    </source>
</evidence>
<accession>A0A6A5UZ12</accession>
<reference evidence="3" key="1">
    <citation type="journal article" date="2020" name="Stud. Mycol.">
        <title>101 Dothideomycetes genomes: a test case for predicting lifestyles and emergence of pathogens.</title>
        <authorList>
            <person name="Haridas S."/>
            <person name="Albert R."/>
            <person name="Binder M."/>
            <person name="Bloem J."/>
            <person name="Labutti K."/>
            <person name="Salamov A."/>
            <person name="Andreopoulos B."/>
            <person name="Baker S."/>
            <person name="Barry K."/>
            <person name="Bills G."/>
            <person name="Bluhm B."/>
            <person name="Cannon C."/>
            <person name="Castanera R."/>
            <person name="Culley D."/>
            <person name="Daum C."/>
            <person name="Ezra D."/>
            <person name="Gonzalez J."/>
            <person name="Henrissat B."/>
            <person name="Kuo A."/>
            <person name="Liang C."/>
            <person name="Lipzen A."/>
            <person name="Lutzoni F."/>
            <person name="Magnuson J."/>
            <person name="Mondo S."/>
            <person name="Nolan M."/>
            <person name="Ohm R."/>
            <person name="Pangilinan J."/>
            <person name="Park H.-J."/>
            <person name="Ramirez L."/>
            <person name="Alfaro M."/>
            <person name="Sun H."/>
            <person name="Tritt A."/>
            <person name="Yoshinaga Y."/>
            <person name="Zwiers L.-H."/>
            <person name="Turgeon B."/>
            <person name="Goodwin S."/>
            <person name="Spatafora J."/>
            <person name="Crous P."/>
            <person name="Grigoriev I."/>
        </authorList>
    </citation>
    <scope>NUCLEOTIDE SEQUENCE</scope>
    <source>
        <strain evidence="3">CBS 107.79</strain>
    </source>
</reference>
<feature type="non-terminal residue" evidence="3">
    <location>
        <position position="1"/>
    </location>
</feature>
<feature type="transmembrane region" description="Helical" evidence="2">
    <location>
        <begin position="81"/>
        <end position="106"/>
    </location>
</feature>
<gene>
    <name evidence="3" type="ORF">BU23DRAFT_244253</name>
</gene>
<dbReference type="AlphaFoldDB" id="A0A6A5UZ12"/>
<evidence type="ECO:0000256" key="1">
    <source>
        <dbReference type="SAM" id="MobiDB-lite"/>
    </source>
</evidence>
<protein>
    <submittedName>
        <fullName evidence="3">Uncharacterized protein</fullName>
    </submittedName>
</protein>
<keyword evidence="2" id="KW-0812">Transmembrane</keyword>
<sequence length="163" mass="18612">LSLIEVHWREGEGNYFLRGLAIRSLSTNTLSTTMSHTKNYAGLRPAEPPSSFDTSESLPTPGQEKRYRSTTPPRRENRFRVIGAFIFLLSLGFNVVWLLCIITGTYETCHATQETRLVINDEYTNVYKKDNKAWKRLQGRNQGTIYTKDSRDDGFVRMGGISI</sequence>
<dbReference type="Proteomes" id="UP000800036">
    <property type="component" value="Unassembled WGS sequence"/>
</dbReference>
<proteinExistence type="predicted"/>
<evidence type="ECO:0000256" key="2">
    <source>
        <dbReference type="SAM" id="Phobius"/>
    </source>
</evidence>
<evidence type="ECO:0000313" key="3">
    <source>
        <dbReference type="EMBL" id="KAF1969179.1"/>
    </source>
</evidence>
<keyword evidence="2" id="KW-1133">Transmembrane helix</keyword>